<dbReference type="Pfam" id="PF16201">
    <property type="entry name" value="NopRA1"/>
    <property type="match status" value="1"/>
</dbReference>
<accession>A0A6J1X1G1</accession>
<dbReference type="PANTHER" id="PTHR13500:SF0">
    <property type="entry name" value="NUCLEOLAR PRE-RIBOSOMAL-ASSOCIATED PROTEIN 1"/>
    <property type="match status" value="1"/>
</dbReference>
<dbReference type="GO" id="GO:0000463">
    <property type="term" value="P:maturation of LSU-rRNA from tricistronic rRNA transcript (SSU-rRNA, 5.8S rRNA, LSU-rRNA)"/>
    <property type="evidence" value="ECO:0007669"/>
    <property type="project" value="TreeGrafter"/>
</dbReference>
<dbReference type="InterPro" id="IPR039844">
    <property type="entry name" value="URB1"/>
</dbReference>
<dbReference type="KEGG" id="gmw:113518736"/>
<dbReference type="RefSeq" id="XP_026759504.2">
    <property type="nucleotide sequence ID" value="XM_026903703.3"/>
</dbReference>
<dbReference type="GO" id="GO:0000466">
    <property type="term" value="P:maturation of 5.8S rRNA from tricistronic rRNA transcript (SSU-rRNA, 5.8S rRNA, LSU-rRNA)"/>
    <property type="evidence" value="ECO:0007669"/>
    <property type="project" value="TreeGrafter"/>
</dbReference>
<gene>
    <name evidence="5" type="primary">LOC113518736</name>
</gene>
<feature type="domain" description="URB1 C-terminal" evidence="3">
    <location>
        <begin position="1619"/>
        <end position="1825"/>
    </location>
</feature>
<dbReference type="InterPro" id="IPR032436">
    <property type="entry name" value="URB1_C"/>
</dbReference>
<dbReference type="FunCoup" id="A0A6J1X1G1">
    <property type="interactions" value="516"/>
</dbReference>
<feature type="compositionally biased region" description="Basic and acidic residues" evidence="1">
    <location>
        <begin position="1"/>
        <end position="22"/>
    </location>
</feature>
<dbReference type="InterPro" id="IPR021714">
    <property type="entry name" value="URB1_N"/>
</dbReference>
<proteinExistence type="predicted"/>
<dbReference type="Pfam" id="PF11707">
    <property type="entry name" value="Npa1"/>
    <property type="match status" value="1"/>
</dbReference>
<dbReference type="GO" id="GO:0005730">
    <property type="term" value="C:nucleolus"/>
    <property type="evidence" value="ECO:0007669"/>
    <property type="project" value="TreeGrafter"/>
</dbReference>
<organism evidence="4 5">
    <name type="scientific">Galleria mellonella</name>
    <name type="common">Greater wax moth</name>
    <dbReference type="NCBI Taxonomy" id="7137"/>
    <lineage>
        <taxon>Eukaryota</taxon>
        <taxon>Metazoa</taxon>
        <taxon>Ecdysozoa</taxon>
        <taxon>Arthropoda</taxon>
        <taxon>Hexapoda</taxon>
        <taxon>Insecta</taxon>
        <taxon>Pterygota</taxon>
        <taxon>Neoptera</taxon>
        <taxon>Endopterygota</taxon>
        <taxon>Lepidoptera</taxon>
        <taxon>Glossata</taxon>
        <taxon>Ditrysia</taxon>
        <taxon>Pyraloidea</taxon>
        <taxon>Pyralidae</taxon>
        <taxon>Galleriinae</taxon>
        <taxon>Galleria</taxon>
    </lineage>
</organism>
<name>A0A6J1X1G1_GALME</name>
<protein>
    <submittedName>
        <fullName evidence="5">Uncharacterized protein LOC113518736</fullName>
    </submittedName>
</protein>
<feature type="region of interest" description="Disordered" evidence="1">
    <location>
        <begin position="1"/>
        <end position="48"/>
    </location>
</feature>
<evidence type="ECO:0000259" key="3">
    <source>
        <dbReference type="Pfam" id="PF16201"/>
    </source>
</evidence>
<reference evidence="5" key="1">
    <citation type="submission" date="2025-08" db="UniProtKB">
        <authorList>
            <consortium name="RefSeq"/>
        </authorList>
    </citation>
    <scope>IDENTIFICATION</scope>
    <source>
        <tissue evidence="5">Whole larvae</tissue>
    </source>
</reference>
<dbReference type="PANTHER" id="PTHR13500">
    <property type="entry name" value="NUCLEOLAR PRERIBOSOMAL-ASSOCIATED PROTEIN 1"/>
    <property type="match status" value="1"/>
</dbReference>
<dbReference type="GeneID" id="113518736"/>
<evidence type="ECO:0000259" key="2">
    <source>
        <dbReference type="Pfam" id="PF11707"/>
    </source>
</evidence>
<evidence type="ECO:0000256" key="1">
    <source>
        <dbReference type="SAM" id="MobiDB-lite"/>
    </source>
</evidence>
<sequence>MGKRKYSPEEEGAVKKVKRPEQSEELVNGHVEIGQPQKQQHVDDKMPKSKKIGGFDIKHFRKELASKTGQTMVLTQFLQVCLNPDNEVDYLLEYLKTGGNSHEILRQVNQESKKNLALATPAFHLFHLIILKVQSALPHMIAITEEACRYFLNNFMSTVEIMISENSGPRHRKIVLKLLTSMVTLNSDLGIEVLSQAPLTPKHLQYITEKPNYKEKDNVRTAFVHFMTSFLVDGHLPLVKALLEKQGLLALVIPGLIHDKGEAVLIFLNILKKNVIDNTFLSKSLKLKTFSHQVLHNIFKVFSWKGPQELNQEVRNELRSEIVTLLSDIILTLFTSHKLGLYFIDNSLGTADANKNQNLYKAILTLKRPWEDDKECETILDIVYKCPDLHRAVINIIEQSFEAQHSPIWLRATEFVIKLLDRLKPETMVSKIKTLTALQVSNFVRFVTLPVPLLRIIQTNLGKDLTVSLYCIKILVKMLQTLNRYLQILGMDDSQSHLMDLKNRLDYFFPKHLPAPAIIVTLINDIINEKDTEEQLKDYRLPKLNKTESLIYLLDLLILYNEIKPAFFETLEDSIDMKNILEFTMTLESENVALLKFKVVSLWLIIDNSVVSIKNAMFKELFLIMLEVYTCHNDNTWIEAKQTLYNFFRNTSIFEGDEDEIHLILYSLRNSKINPISLIGDIVEYILLNLKDLTDYVRKQVVHFEILDESSELSLDKLFNDLMENKNTEDSVFLENKTPTPFIVGCIQYIQTNKGAKKCLKHFLSLYVANLFHCNYSPELTEVLLGDSKLDVRNYVTSWVSQPVPIPNSIVESGNTLSNLSKSILDDENVALTDIFTFIEEISPGENGIIIDNVCYMVNTEKNIDNSEIMMWAKYLIFCTVRLSNMGQLKETQQKKITNYFQILIDVAKKRHMIDVCQNIILSLFKNPYVLKIYKPLDLKNNISDLLATQFLIQIIIHHSDIVENLEKKHKILKSYQQKNYNELVKAFIKINKRKNVNSEHTLKVLEIIGMSYEEDVLIFNKIFCTDVNNCIRDDKEPSFVIEMLQALIDKYSKSVTLELQEHILRKCIKLYTELLINKEVVINLTKLENSIISYLENKPYEATRLPEDVFKKFFHASTIRKSTSQLASLLLQYNPKFCNSFKESVTRQEILSQRELTLPLGNAVLNHKQFLIDNKDFLTTIFKEYKSNINKFLEKPHKSGQVYINCSQFITKLVIECMDIEDCKNMYAKCHKFEVVELSHINLFQTVFFKMCLYNEGHNKDYFINYLLSMLQIMIVALKENKESNILINIVSSIYNVIQISKSITVFNLGGKTEFQKIVESSTWQNFCKAVLKDSLKIKTVDQESTGGPHLLFLLSTLVKLLYPPDHQDIVLLFDMVTSHSEFLNVMLSHHSSEIKSRLAEFLYTLIQLNKSVMKAPQIPVYLSAYHATRSPCDRVILAILHFYESNGQPVNEYKPYVFGDSAANYYAVRKNRSSTLWGHPTPNRVLNLFDKEIIETTVKNFPVTQKLEYEYKLPANINYNYESSLGISLKNALLEMYVDGVFKTKTVKDNEGAIKDLILKGLHDKVMVDTKDDVTSVSHVDDDDSIYDPVFLFPLLSHLLAPGSVASCFKILRTGLLSLPVMALSSHCPSMRAAAYHVLHRFCMLLETETRHKNDKLFLTDFINTLRQSLSTAINNGNVADNIVGDLKNPRLPAVDALYLAKALMVSTAPFDPLYKPVNNFFIAKQLIDLTVVPDFLNLFHDSDVESADRRIWILEVIRDGLKTMTDVNIVFKTMCLKMIMDFYSSVLSDRKTQEKILGVLSSLTAIPRAMEILVSGYGFMSWLHFAVNQIDREDRSLLKGLMALIRNMLESIILNAYYKNISASRNVKTFGELKINKDLEYDLMINLYTLLQYTNCLELDDVISYLDIYTILSKRCIKMLTKKQMLVLVNKSAVSSKNSESVKLLTKALVHNDASVLSSKHIVHIDLTATNSLIRKLTTIVRSYVM</sequence>
<evidence type="ECO:0000313" key="4">
    <source>
        <dbReference type="Proteomes" id="UP001652740"/>
    </source>
</evidence>
<dbReference type="InParanoid" id="A0A6J1X1G1"/>
<feature type="domain" description="URB1 N-terminal" evidence="2">
    <location>
        <begin position="114"/>
        <end position="410"/>
    </location>
</feature>
<evidence type="ECO:0000313" key="5">
    <source>
        <dbReference type="RefSeq" id="XP_026759504.2"/>
    </source>
</evidence>
<dbReference type="Proteomes" id="UP001652740">
    <property type="component" value="Unplaced"/>
</dbReference>
<keyword evidence="4" id="KW-1185">Reference proteome</keyword>